<dbReference type="OrthoDB" id="8922241at2759"/>
<feature type="compositionally biased region" description="Basic and acidic residues" evidence="8">
    <location>
        <begin position="704"/>
        <end position="717"/>
    </location>
</feature>
<evidence type="ECO:0000256" key="4">
    <source>
        <dbReference type="ARBA" id="ARBA00022771"/>
    </source>
</evidence>
<comment type="caution">
    <text evidence="10">The sequence shown here is derived from an EMBL/GenBank/DDBJ whole genome shotgun (WGS) entry which is preliminary data.</text>
</comment>
<dbReference type="PANTHER" id="PTHR24388">
    <property type="entry name" value="ZINC FINGER PROTEIN"/>
    <property type="match status" value="1"/>
</dbReference>
<evidence type="ECO:0000256" key="8">
    <source>
        <dbReference type="SAM" id="MobiDB-lite"/>
    </source>
</evidence>
<evidence type="ECO:0000259" key="9">
    <source>
        <dbReference type="PROSITE" id="PS50157"/>
    </source>
</evidence>
<feature type="region of interest" description="Disordered" evidence="8">
    <location>
        <begin position="484"/>
        <end position="513"/>
    </location>
</feature>
<dbReference type="PROSITE" id="PS50157">
    <property type="entry name" value="ZINC_FINGER_C2H2_2"/>
    <property type="match status" value="3"/>
</dbReference>
<feature type="compositionally biased region" description="Polar residues" evidence="8">
    <location>
        <begin position="718"/>
        <end position="727"/>
    </location>
</feature>
<dbReference type="Gene3D" id="3.30.160.60">
    <property type="entry name" value="Classic Zinc Finger"/>
    <property type="match status" value="2"/>
</dbReference>
<dbReference type="SMART" id="SM00355">
    <property type="entry name" value="ZnF_C2H2"/>
    <property type="match status" value="3"/>
</dbReference>
<dbReference type="FunFam" id="3.30.160.60:FF:000446">
    <property type="entry name" value="Zinc finger protein"/>
    <property type="match status" value="2"/>
</dbReference>
<keyword evidence="2" id="KW-0479">Metal-binding</keyword>
<dbReference type="Pfam" id="PF00096">
    <property type="entry name" value="zf-C2H2"/>
    <property type="match status" value="1"/>
</dbReference>
<evidence type="ECO:0000313" key="11">
    <source>
        <dbReference type="Proteomes" id="UP000828390"/>
    </source>
</evidence>
<feature type="domain" description="C2H2-type" evidence="9">
    <location>
        <begin position="875"/>
        <end position="903"/>
    </location>
</feature>
<dbReference type="PANTHER" id="PTHR24388:SF54">
    <property type="entry name" value="PROTEIN ESCARGOT"/>
    <property type="match status" value="1"/>
</dbReference>
<feature type="domain" description="C2H2-type" evidence="9">
    <location>
        <begin position="818"/>
        <end position="847"/>
    </location>
</feature>
<dbReference type="GO" id="GO:0005634">
    <property type="term" value="C:nucleus"/>
    <property type="evidence" value="ECO:0007669"/>
    <property type="project" value="UniProtKB-SubCell"/>
</dbReference>
<keyword evidence="5" id="KW-0862">Zinc</keyword>
<gene>
    <name evidence="10" type="ORF">DPMN_024999</name>
</gene>
<keyword evidence="11" id="KW-1185">Reference proteome</keyword>
<organism evidence="10 11">
    <name type="scientific">Dreissena polymorpha</name>
    <name type="common">Zebra mussel</name>
    <name type="synonym">Mytilus polymorpha</name>
    <dbReference type="NCBI Taxonomy" id="45954"/>
    <lineage>
        <taxon>Eukaryota</taxon>
        <taxon>Metazoa</taxon>
        <taxon>Spiralia</taxon>
        <taxon>Lophotrochozoa</taxon>
        <taxon>Mollusca</taxon>
        <taxon>Bivalvia</taxon>
        <taxon>Autobranchia</taxon>
        <taxon>Heteroconchia</taxon>
        <taxon>Euheterodonta</taxon>
        <taxon>Imparidentia</taxon>
        <taxon>Neoheterodontei</taxon>
        <taxon>Myida</taxon>
        <taxon>Dreissenoidea</taxon>
        <taxon>Dreissenidae</taxon>
        <taxon>Dreissena</taxon>
    </lineage>
</organism>
<dbReference type="PROSITE" id="PS00028">
    <property type="entry name" value="ZINC_FINGER_C2H2_1"/>
    <property type="match status" value="2"/>
</dbReference>
<dbReference type="GO" id="GO:0008270">
    <property type="term" value="F:zinc ion binding"/>
    <property type="evidence" value="ECO:0007669"/>
    <property type="project" value="UniProtKB-KW"/>
</dbReference>
<dbReference type="Proteomes" id="UP000828390">
    <property type="component" value="Unassembled WGS sequence"/>
</dbReference>
<feature type="domain" description="C2H2-type" evidence="9">
    <location>
        <begin position="847"/>
        <end position="874"/>
    </location>
</feature>
<feature type="compositionally biased region" description="Basic and acidic residues" evidence="8">
    <location>
        <begin position="501"/>
        <end position="513"/>
    </location>
</feature>
<evidence type="ECO:0000256" key="5">
    <source>
        <dbReference type="ARBA" id="ARBA00022833"/>
    </source>
</evidence>
<evidence type="ECO:0000256" key="2">
    <source>
        <dbReference type="ARBA" id="ARBA00022723"/>
    </source>
</evidence>
<evidence type="ECO:0000313" key="10">
    <source>
        <dbReference type="EMBL" id="KAH3862043.1"/>
    </source>
</evidence>
<dbReference type="InterPro" id="IPR050527">
    <property type="entry name" value="Snail/Krueppel_Znf"/>
</dbReference>
<dbReference type="InterPro" id="IPR036236">
    <property type="entry name" value="Znf_C2H2_sf"/>
</dbReference>
<name>A0A9D4LNZ7_DREPO</name>
<keyword evidence="6" id="KW-0539">Nucleus</keyword>
<dbReference type="SUPFAM" id="SSF57667">
    <property type="entry name" value="beta-beta-alpha zinc fingers"/>
    <property type="match status" value="1"/>
</dbReference>
<evidence type="ECO:0000256" key="6">
    <source>
        <dbReference type="ARBA" id="ARBA00023242"/>
    </source>
</evidence>
<accession>A0A9D4LNZ7</accession>
<dbReference type="GO" id="GO:0000981">
    <property type="term" value="F:DNA-binding transcription factor activity, RNA polymerase II-specific"/>
    <property type="evidence" value="ECO:0007669"/>
    <property type="project" value="TreeGrafter"/>
</dbReference>
<reference evidence="10" key="1">
    <citation type="journal article" date="2019" name="bioRxiv">
        <title>The Genome of the Zebra Mussel, Dreissena polymorpha: A Resource for Invasive Species Research.</title>
        <authorList>
            <person name="McCartney M.A."/>
            <person name="Auch B."/>
            <person name="Kono T."/>
            <person name="Mallez S."/>
            <person name="Zhang Y."/>
            <person name="Obille A."/>
            <person name="Becker A."/>
            <person name="Abrahante J.E."/>
            <person name="Garbe J."/>
            <person name="Badalamenti J.P."/>
            <person name="Herman A."/>
            <person name="Mangelson H."/>
            <person name="Liachko I."/>
            <person name="Sullivan S."/>
            <person name="Sone E.D."/>
            <person name="Koren S."/>
            <person name="Silverstein K.A.T."/>
            <person name="Beckman K.B."/>
            <person name="Gohl D.M."/>
        </authorList>
    </citation>
    <scope>NUCLEOTIDE SEQUENCE</scope>
    <source>
        <strain evidence="10">Duluth1</strain>
        <tissue evidence="10">Whole animal</tissue>
    </source>
</reference>
<dbReference type="EMBL" id="JAIWYP010000002">
    <property type="protein sequence ID" value="KAH3862043.1"/>
    <property type="molecule type" value="Genomic_DNA"/>
</dbReference>
<dbReference type="InterPro" id="IPR013087">
    <property type="entry name" value="Znf_C2H2_type"/>
</dbReference>
<comment type="subcellular location">
    <subcellularLocation>
        <location evidence="1">Nucleus</location>
    </subcellularLocation>
</comment>
<protein>
    <recommendedName>
        <fullName evidence="9">C2H2-type domain-containing protein</fullName>
    </recommendedName>
</protein>
<keyword evidence="4 7" id="KW-0863">Zinc-finger</keyword>
<proteinExistence type="predicted"/>
<evidence type="ECO:0000256" key="1">
    <source>
        <dbReference type="ARBA" id="ARBA00004123"/>
    </source>
</evidence>
<feature type="region of interest" description="Disordered" evidence="8">
    <location>
        <begin position="772"/>
        <end position="803"/>
    </location>
</feature>
<feature type="region of interest" description="Disordered" evidence="8">
    <location>
        <begin position="640"/>
        <end position="727"/>
    </location>
</feature>
<feature type="region of interest" description="Disordered" evidence="8">
    <location>
        <begin position="898"/>
        <end position="919"/>
    </location>
</feature>
<keyword evidence="3" id="KW-0677">Repeat</keyword>
<evidence type="ECO:0000256" key="3">
    <source>
        <dbReference type="ARBA" id="ARBA00022737"/>
    </source>
</evidence>
<feature type="compositionally biased region" description="Basic and acidic residues" evidence="8">
    <location>
        <begin position="647"/>
        <end position="664"/>
    </location>
</feature>
<dbReference type="AlphaFoldDB" id="A0A9D4LNZ7"/>
<reference evidence="10" key="2">
    <citation type="submission" date="2020-11" db="EMBL/GenBank/DDBJ databases">
        <authorList>
            <person name="McCartney M.A."/>
            <person name="Auch B."/>
            <person name="Kono T."/>
            <person name="Mallez S."/>
            <person name="Becker A."/>
            <person name="Gohl D.M."/>
            <person name="Silverstein K.A.T."/>
            <person name="Koren S."/>
            <person name="Bechman K.B."/>
            <person name="Herman A."/>
            <person name="Abrahante J.E."/>
            <person name="Garbe J."/>
        </authorList>
    </citation>
    <scope>NUCLEOTIDE SEQUENCE</scope>
    <source>
        <strain evidence="10">Duluth1</strain>
        <tissue evidence="10">Whole animal</tissue>
    </source>
</reference>
<dbReference type="GO" id="GO:0000978">
    <property type="term" value="F:RNA polymerase II cis-regulatory region sequence-specific DNA binding"/>
    <property type="evidence" value="ECO:0007669"/>
    <property type="project" value="TreeGrafter"/>
</dbReference>
<evidence type="ECO:0000256" key="7">
    <source>
        <dbReference type="PROSITE-ProRule" id="PRU00042"/>
    </source>
</evidence>
<sequence>MYNSHKAGGMLVGQHSVPYVDVLKSVLKSQIEHLIRQLETEAGEESLVLTASLKEGTLSTLGSNKGLHFLSARDDLKLNFFSYCSQDLSMPGCGHFQGRPLTNHPPIVPGQATDAAEIGAVPHHASNAVTGNLNVQQANKEEKSLKRKLADGTITHNGYEDHSESGKTYTELQNVKALRLDSGNDGHHLSELREGEKQCTGLQGTGSILESILSVGAVGLSSNLACLSGNLSGISTYNSVDTCGTSSLMSSLQTSPLCSAPFYQSDLSSGQLDGHHIVGKPYQPNFGSVTGDKQLGAVTHFSQVVPQVSYVNTMESNQMDMPDVRLISVHSTHMSAMDDQNIKRRTHRLDLPDSLKTNQSGQYINGIHVPTTSLKSMKSDSPVNTTGVQMNGLSVTKSNEQFNNNPIQRDNAGFTALNNNNNTSINDLSPGEIVITNSSNPGEIIVKRSTKGAFSLLSMPLVFESQELTNNSQYSKTIIVQPLDESPANGKPIKTNGNVTDSKEKDKPRKTLSSKIKEITERIKKDEETTKLHTIHQNEIEELKKKLGQKRLKNEDMPKQTLSNPTVTEPHLQTTKVSHNINHHEPTMQPSDLIFNKGNHQQETTIVGNQVLSNMVSMATSHAVVTIEMHKTAAQELANTCSDDGSNSEKIHDGDLSKLKDVSRASHRKPKLPRFNIGEASDEEDNNPDPPRARKSLSLTNSPDKGRELGEITDNHGTDTGNSFHSMNNDESDILNINVSIDDNDSSFAYINLEELRASLMFNDNVTDMSVMGSSGDDLPKSQNDSGGKSVPKKGRNKKPLTADSILITESKKEKNWLQCRLCSERFKNIEALESHLENEAHVIKKFKCDICGRKFAQLRDAERHKRVHTGEKPFRCMVCNRDFARKDNLLSHCKRQHLQQDQNNSPNEDILTQKEVSC</sequence>